<dbReference type="Proteomes" id="UP000500938">
    <property type="component" value="Chromosome"/>
</dbReference>
<dbReference type="CDD" id="cd01948">
    <property type="entry name" value="EAL"/>
    <property type="match status" value="1"/>
</dbReference>
<evidence type="ECO:0000313" key="2">
    <source>
        <dbReference type="EMBL" id="QJR37665.1"/>
    </source>
</evidence>
<dbReference type="PANTHER" id="PTHR33121:SF76">
    <property type="entry name" value="SIGNALING PROTEIN"/>
    <property type="match status" value="1"/>
</dbReference>
<organism evidence="2 3">
    <name type="scientific">Gemmatimonas groenlandica</name>
    <dbReference type="NCBI Taxonomy" id="2732249"/>
    <lineage>
        <taxon>Bacteria</taxon>
        <taxon>Pseudomonadati</taxon>
        <taxon>Gemmatimonadota</taxon>
        <taxon>Gemmatimonadia</taxon>
        <taxon>Gemmatimonadales</taxon>
        <taxon>Gemmatimonadaceae</taxon>
        <taxon>Gemmatimonas</taxon>
    </lineage>
</organism>
<keyword evidence="3" id="KW-1185">Reference proteome</keyword>
<evidence type="ECO:0000259" key="1">
    <source>
        <dbReference type="PROSITE" id="PS50883"/>
    </source>
</evidence>
<dbReference type="GO" id="GO:0071111">
    <property type="term" value="F:cyclic-guanylate-specific phosphodiesterase activity"/>
    <property type="evidence" value="ECO:0007669"/>
    <property type="project" value="InterPro"/>
</dbReference>
<dbReference type="SUPFAM" id="SSF55781">
    <property type="entry name" value="GAF domain-like"/>
    <property type="match status" value="1"/>
</dbReference>
<dbReference type="PANTHER" id="PTHR33121">
    <property type="entry name" value="CYCLIC DI-GMP PHOSPHODIESTERASE PDEF"/>
    <property type="match status" value="1"/>
</dbReference>
<dbReference type="InterPro" id="IPR050706">
    <property type="entry name" value="Cyclic-di-GMP_PDE-like"/>
</dbReference>
<dbReference type="InterPro" id="IPR035919">
    <property type="entry name" value="EAL_sf"/>
</dbReference>
<name>A0A6M4ITZ2_9BACT</name>
<dbReference type="PROSITE" id="PS50883">
    <property type="entry name" value="EAL"/>
    <property type="match status" value="1"/>
</dbReference>
<dbReference type="AlphaFoldDB" id="A0A6M4ITZ2"/>
<dbReference type="InterPro" id="IPR001633">
    <property type="entry name" value="EAL_dom"/>
</dbReference>
<dbReference type="RefSeq" id="WP_171227100.1">
    <property type="nucleotide sequence ID" value="NZ_CP053085.1"/>
</dbReference>
<protein>
    <submittedName>
        <fullName evidence="2">EAL domain-containing protein</fullName>
    </submittedName>
</protein>
<dbReference type="InterPro" id="IPR029016">
    <property type="entry name" value="GAF-like_dom_sf"/>
</dbReference>
<accession>A0A6M4ITZ2</accession>
<dbReference type="SUPFAM" id="SSF141868">
    <property type="entry name" value="EAL domain-like"/>
    <property type="match status" value="1"/>
</dbReference>
<dbReference type="InterPro" id="IPR003018">
    <property type="entry name" value="GAF"/>
</dbReference>
<evidence type="ECO:0000313" key="3">
    <source>
        <dbReference type="Proteomes" id="UP000500938"/>
    </source>
</evidence>
<dbReference type="SMART" id="SM00052">
    <property type="entry name" value="EAL"/>
    <property type="match status" value="1"/>
</dbReference>
<reference evidence="2 3" key="1">
    <citation type="submission" date="2020-05" db="EMBL/GenBank/DDBJ databases">
        <title>Complete genome sequence of Gemmatimonas greenlandica TET16.</title>
        <authorList>
            <person name="Zeng Y."/>
        </authorList>
    </citation>
    <scope>NUCLEOTIDE SEQUENCE [LARGE SCALE GENOMIC DNA]</scope>
    <source>
        <strain evidence="2 3">TET16</strain>
    </source>
</reference>
<dbReference type="Pfam" id="PF00563">
    <property type="entry name" value="EAL"/>
    <property type="match status" value="1"/>
</dbReference>
<sequence length="419" mass="45402">MNLAAPAFDIFGQALSGDSCVIQDALHAIRTHLDMEVAYFSEFIDGRTVFRRVDAPGLEHLIKPGDSQALDDVYCMHILEGRLPELIPDTSLLPLAMSMPITHSTPIGSHASVPVLRPDGSAFGMFCCLSPRPNPSLNDRDLDMLRVFAGIAAKQVNTELEQHRSGREVRARIESIIAEEAFSIAYQPIYDLSTNVVVSCEALSRFAATPYRTPDVWFAEAEAVGLGIELELAAIRAALTAFMHLPDEISLSVNASPDAILSGRLSDLLDARFMHRTILEVTEHARVGNYADLHAVLAPFKAAGLRVAIDDAGAGYSGLQHIIQLAPELIKLDMSLTRNIDQEPALRALVTAMTFYAGETGATVVAEGIETDGEMETLRRLGVQRGQGYLLGKPGPLATAAWLPAHVTDSCTDSCHVRH</sequence>
<proteinExistence type="predicted"/>
<feature type="domain" description="EAL" evidence="1">
    <location>
        <begin position="166"/>
        <end position="408"/>
    </location>
</feature>
<dbReference type="Pfam" id="PF01590">
    <property type="entry name" value="GAF"/>
    <property type="match status" value="1"/>
</dbReference>
<dbReference type="EMBL" id="CP053085">
    <property type="protein sequence ID" value="QJR37665.1"/>
    <property type="molecule type" value="Genomic_DNA"/>
</dbReference>
<dbReference type="Gene3D" id="3.30.450.40">
    <property type="match status" value="1"/>
</dbReference>
<dbReference type="Gene3D" id="3.20.20.450">
    <property type="entry name" value="EAL domain"/>
    <property type="match status" value="1"/>
</dbReference>
<gene>
    <name evidence="2" type="ORF">HKW67_20150</name>
</gene>
<dbReference type="KEGG" id="ggr:HKW67_20150"/>